<reference evidence="1" key="1">
    <citation type="journal article" date="2019" name="bioRxiv">
        <title>The Genome of the Zebra Mussel, Dreissena polymorpha: A Resource for Invasive Species Research.</title>
        <authorList>
            <person name="McCartney M.A."/>
            <person name="Auch B."/>
            <person name="Kono T."/>
            <person name="Mallez S."/>
            <person name="Zhang Y."/>
            <person name="Obille A."/>
            <person name="Becker A."/>
            <person name="Abrahante J.E."/>
            <person name="Garbe J."/>
            <person name="Badalamenti J.P."/>
            <person name="Herman A."/>
            <person name="Mangelson H."/>
            <person name="Liachko I."/>
            <person name="Sullivan S."/>
            <person name="Sone E.D."/>
            <person name="Koren S."/>
            <person name="Silverstein K.A.T."/>
            <person name="Beckman K.B."/>
            <person name="Gohl D.M."/>
        </authorList>
    </citation>
    <scope>NUCLEOTIDE SEQUENCE</scope>
    <source>
        <strain evidence="1">Duluth1</strain>
        <tissue evidence="1">Whole animal</tissue>
    </source>
</reference>
<dbReference type="Proteomes" id="UP000828390">
    <property type="component" value="Unassembled WGS sequence"/>
</dbReference>
<comment type="caution">
    <text evidence="1">The sequence shown here is derived from an EMBL/GenBank/DDBJ whole genome shotgun (WGS) entry which is preliminary data.</text>
</comment>
<sequence length="153" mass="17117">MAETENFGNVTLDDIMRAIKQTVQDAINNAISTQMQTMIATIITGNENLKLKNENRILNDALDATRASSAFRRAKSTAHTEQENQAKVVILTTEPQDTRTRRAQLLYVARGLAKSKKIEAAWSADGTVLIRVIENGEPKIKRITCEIELDNYK</sequence>
<name>A0A9D4S1B8_DREPO</name>
<protein>
    <submittedName>
        <fullName evidence="1">Uncharacterized protein</fullName>
    </submittedName>
</protein>
<dbReference type="AlphaFoldDB" id="A0A9D4S1B8"/>
<evidence type="ECO:0000313" key="2">
    <source>
        <dbReference type="Proteomes" id="UP000828390"/>
    </source>
</evidence>
<reference evidence="1" key="2">
    <citation type="submission" date="2020-11" db="EMBL/GenBank/DDBJ databases">
        <authorList>
            <person name="McCartney M.A."/>
            <person name="Auch B."/>
            <person name="Kono T."/>
            <person name="Mallez S."/>
            <person name="Becker A."/>
            <person name="Gohl D.M."/>
            <person name="Silverstein K.A.T."/>
            <person name="Koren S."/>
            <person name="Bechman K.B."/>
            <person name="Herman A."/>
            <person name="Abrahante J.E."/>
            <person name="Garbe J."/>
        </authorList>
    </citation>
    <scope>NUCLEOTIDE SEQUENCE</scope>
    <source>
        <strain evidence="1">Duluth1</strain>
        <tissue evidence="1">Whole animal</tissue>
    </source>
</reference>
<accession>A0A9D4S1B8</accession>
<keyword evidence="2" id="KW-1185">Reference proteome</keyword>
<gene>
    <name evidence="1" type="ORF">DPMN_012409</name>
</gene>
<proteinExistence type="predicted"/>
<organism evidence="1 2">
    <name type="scientific">Dreissena polymorpha</name>
    <name type="common">Zebra mussel</name>
    <name type="synonym">Mytilus polymorpha</name>
    <dbReference type="NCBI Taxonomy" id="45954"/>
    <lineage>
        <taxon>Eukaryota</taxon>
        <taxon>Metazoa</taxon>
        <taxon>Spiralia</taxon>
        <taxon>Lophotrochozoa</taxon>
        <taxon>Mollusca</taxon>
        <taxon>Bivalvia</taxon>
        <taxon>Autobranchia</taxon>
        <taxon>Heteroconchia</taxon>
        <taxon>Euheterodonta</taxon>
        <taxon>Imparidentia</taxon>
        <taxon>Neoheterodontei</taxon>
        <taxon>Myida</taxon>
        <taxon>Dreissenoidea</taxon>
        <taxon>Dreissenidae</taxon>
        <taxon>Dreissena</taxon>
    </lineage>
</organism>
<dbReference type="EMBL" id="JAIWYP010000001">
    <property type="protein sequence ID" value="KAH3888376.1"/>
    <property type="molecule type" value="Genomic_DNA"/>
</dbReference>
<evidence type="ECO:0000313" key="1">
    <source>
        <dbReference type="EMBL" id="KAH3888376.1"/>
    </source>
</evidence>